<evidence type="ECO:0000313" key="4">
    <source>
        <dbReference type="Proteomes" id="UP000245638"/>
    </source>
</evidence>
<accession>A0A2T9X8W6</accession>
<dbReference type="Pfam" id="PF18481">
    <property type="entry name" value="DUF5616"/>
    <property type="match status" value="1"/>
</dbReference>
<organism evidence="3 4">
    <name type="scientific">Acidianus hospitalis</name>
    <dbReference type="NCBI Taxonomy" id="563177"/>
    <lineage>
        <taxon>Archaea</taxon>
        <taxon>Thermoproteota</taxon>
        <taxon>Thermoprotei</taxon>
        <taxon>Sulfolobales</taxon>
        <taxon>Sulfolobaceae</taxon>
        <taxon>Acidianus</taxon>
    </lineage>
</organism>
<evidence type="ECO:0000259" key="1">
    <source>
        <dbReference type="Pfam" id="PF04256"/>
    </source>
</evidence>
<comment type="caution">
    <text evidence="3">The sequence shown here is derived from an EMBL/GenBank/DDBJ whole genome shotgun (WGS) entry which is preliminary data.</text>
</comment>
<dbReference type="PANTHER" id="PTHR42252:SF1">
    <property type="entry name" value="DUF434 DOMAIN-CONTAINING PROTEIN"/>
    <property type="match status" value="1"/>
</dbReference>
<sequence length="205" mass="23389">MILRKELKEAYIDYKYLLNRGYNRKPALDLVTGRYSLSFKERLLLYRCTHSDEEIKEIKEKTILEKNVVIDGYNVAITILNALDNDEAFICDDGFVRDLGLGSKKGDDRIEDILILFAEFCYSLGLSFTIILDSQISHSGELASNLRKRGINAKTVNKADKTVMSSELTIISNDFVIMKNSVKLFDLVGLFLKGYIYLPKIPEDI</sequence>
<protein>
    <submittedName>
        <fullName evidence="3">DUF434 domain-containing protein</fullName>
    </submittedName>
</protein>
<dbReference type="OMA" id="FVANHYK"/>
<evidence type="ECO:0000313" key="3">
    <source>
        <dbReference type="EMBL" id="PVU76547.1"/>
    </source>
</evidence>
<name>A0A2T9X8W6_9CREN</name>
<evidence type="ECO:0000259" key="2">
    <source>
        <dbReference type="Pfam" id="PF18481"/>
    </source>
</evidence>
<proteinExistence type="predicted"/>
<feature type="domain" description="DUF5616" evidence="2">
    <location>
        <begin position="62"/>
        <end position="188"/>
    </location>
</feature>
<feature type="domain" description="DUF434" evidence="1">
    <location>
        <begin position="7"/>
        <end position="61"/>
    </location>
</feature>
<reference evidence="3 4" key="1">
    <citation type="journal article" date="2015" name="Appl. Environ. Microbiol.">
        <title>Nanoarchaeota, Their Sulfolobales Host, and Nanoarchaeota Virus Distribution across Yellowstone National Park Hot Springs.</title>
        <authorList>
            <person name="Munson-McGee J.H."/>
            <person name="Field E.K."/>
            <person name="Bateson M."/>
            <person name="Rooney C."/>
            <person name="Stepanauskas R."/>
            <person name="Young M.J."/>
        </authorList>
    </citation>
    <scope>NUCLEOTIDE SEQUENCE [LARGE SCALE GENOMIC DNA]</scope>
    <source>
        <strain evidence="3">SCGC AC-742_N10</strain>
    </source>
</reference>
<dbReference type="PANTHER" id="PTHR42252">
    <property type="entry name" value="DUF5616 DOMAIN-CONTAINING PROTEIN"/>
    <property type="match status" value="1"/>
</dbReference>
<gene>
    <name evidence="3" type="ORF">DDW13_02780</name>
</gene>
<dbReference type="AlphaFoldDB" id="A0A2T9X8W6"/>
<dbReference type="EMBL" id="QEFD01000087">
    <property type="protein sequence ID" value="PVU76547.1"/>
    <property type="molecule type" value="Genomic_DNA"/>
</dbReference>
<dbReference type="RefSeq" id="WP_013776099.1">
    <property type="nucleotide sequence ID" value="NC_015518.1"/>
</dbReference>
<dbReference type="InterPro" id="IPR007368">
    <property type="entry name" value="DUF434"/>
</dbReference>
<dbReference type="Pfam" id="PF04256">
    <property type="entry name" value="DUF434"/>
    <property type="match status" value="1"/>
</dbReference>
<dbReference type="Proteomes" id="UP000245638">
    <property type="component" value="Unassembled WGS sequence"/>
</dbReference>
<dbReference type="InterPro" id="IPR041652">
    <property type="entry name" value="DUF5616"/>
</dbReference>